<dbReference type="InterPro" id="IPR022966">
    <property type="entry name" value="RNase_II/R_CS"/>
</dbReference>
<dbReference type="EMBL" id="NXLT01000001">
    <property type="protein sequence ID" value="RDU68268.1"/>
    <property type="molecule type" value="Genomic_DNA"/>
</dbReference>
<dbReference type="Proteomes" id="UP000256514">
    <property type="component" value="Unassembled WGS sequence"/>
</dbReference>
<organism evidence="3 4">
    <name type="scientific">Helicobacter equorum</name>
    <dbReference type="NCBI Taxonomy" id="361872"/>
    <lineage>
        <taxon>Bacteria</taxon>
        <taxon>Pseudomonadati</taxon>
        <taxon>Campylobacterota</taxon>
        <taxon>Epsilonproteobacteria</taxon>
        <taxon>Campylobacterales</taxon>
        <taxon>Helicobacteraceae</taxon>
        <taxon>Helicobacter</taxon>
    </lineage>
</organism>
<proteinExistence type="predicted"/>
<keyword evidence="1" id="KW-0540">Nuclease</keyword>
<dbReference type="PROSITE" id="PS01175">
    <property type="entry name" value="RIBONUCLEASE_II"/>
    <property type="match status" value="1"/>
</dbReference>
<dbReference type="Pfam" id="PF00773">
    <property type="entry name" value="RNB"/>
    <property type="match status" value="1"/>
</dbReference>
<reference evidence="3 4" key="1">
    <citation type="submission" date="2018-04" db="EMBL/GenBank/DDBJ databases">
        <title>Novel Campyloabacter and Helicobacter Species and Strains.</title>
        <authorList>
            <person name="Mannion A.J."/>
            <person name="Shen Z."/>
            <person name="Fox J.G."/>
        </authorList>
    </citation>
    <scope>NUCLEOTIDE SEQUENCE [LARGE SCALE GENOMIC DNA]</scope>
    <source>
        <strain evidence="3 4">MIT 12-6600</strain>
    </source>
</reference>
<evidence type="ECO:0000256" key="1">
    <source>
        <dbReference type="ARBA" id="ARBA00022839"/>
    </source>
</evidence>
<dbReference type="InterPro" id="IPR057293">
    <property type="entry name" value="RNR_OB2"/>
</dbReference>
<gene>
    <name evidence="3" type="ORF">CQA54_00150</name>
</gene>
<keyword evidence="1" id="KW-0378">Hydrolase</keyword>
<dbReference type="SUPFAM" id="SSF50249">
    <property type="entry name" value="Nucleic acid-binding proteins"/>
    <property type="match status" value="1"/>
</dbReference>
<dbReference type="GO" id="GO:0004527">
    <property type="term" value="F:exonuclease activity"/>
    <property type="evidence" value="ECO:0007669"/>
    <property type="project" value="UniProtKB-KW"/>
</dbReference>
<keyword evidence="1" id="KW-0269">Exonuclease</keyword>
<name>A0A3D8ISK5_9HELI</name>
<dbReference type="Pfam" id="PF24190">
    <property type="entry name" value="OB_RNR_2nd"/>
    <property type="match status" value="1"/>
</dbReference>
<dbReference type="GO" id="GO:0006402">
    <property type="term" value="P:mRNA catabolic process"/>
    <property type="evidence" value="ECO:0007669"/>
    <property type="project" value="TreeGrafter"/>
</dbReference>
<protein>
    <submittedName>
        <fullName evidence="3">Ribonuclease R</fullName>
    </submittedName>
</protein>
<dbReference type="Pfam" id="PF22896">
    <property type="entry name" value="OB_RNR_1st"/>
    <property type="match status" value="1"/>
</dbReference>
<dbReference type="InterPro" id="IPR054561">
    <property type="entry name" value="RNR_OB1_N"/>
</dbReference>
<dbReference type="GO" id="GO:0005829">
    <property type="term" value="C:cytosol"/>
    <property type="evidence" value="ECO:0007669"/>
    <property type="project" value="TreeGrafter"/>
</dbReference>
<evidence type="ECO:0000313" key="3">
    <source>
        <dbReference type="EMBL" id="RDU68268.1"/>
    </source>
</evidence>
<dbReference type="AlphaFoldDB" id="A0A3D8ISK5"/>
<evidence type="ECO:0000313" key="4">
    <source>
        <dbReference type="Proteomes" id="UP000256514"/>
    </source>
</evidence>
<dbReference type="SMART" id="SM00955">
    <property type="entry name" value="RNB"/>
    <property type="match status" value="1"/>
</dbReference>
<feature type="domain" description="RNB" evidence="2">
    <location>
        <begin position="225"/>
        <end position="543"/>
    </location>
</feature>
<dbReference type="PANTHER" id="PTHR23355">
    <property type="entry name" value="RIBONUCLEASE"/>
    <property type="match status" value="1"/>
</dbReference>
<dbReference type="InterPro" id="IPR012340">
    <property type="entry name" value="NA-bd_OB-fold"/>
</dbReference>
<dbReference type="InterPro" id="IPR050180">
    <property type="entry name" value="RNR_Ribonuclease"/>
</dbReference>
<sequence>MLEFFTAISVGCAKYNIPKSKRALLEKLQKLGVLESTQTKDMIKLKDEFLIGIVDTTLSKSHSFLTPLHPQYKQDCILKSIPRNIFRGDIILAKKERIKQGKIKGVMRYKSIARFLCVLEAKESFDICVLLQHKGTIYAFSLQNGQRFTPKASQKSLRTLPPHCVIKIDLRSLEIHKVLGVLDDPNIDKQIVLEQHAIDQDFTPQSLLLAQSYGTRVLKSYYPHRRDYTHLAFCVIDPKGAKDHDDAIYYDIASQTLYVAIADVSEYVSKNSALDTQARARGFSVYFPDSVVPMLPFALSSELCSLQKNRLRLALVWEISLKNGQMQHHALYEGIIKAKECIDYESLDSALTQKKLPQSLKWLYAYVSEVKKLRANRLKIGYDLHSPNPNIHIDSMGKVTHIDLDHTSLAHHIIEESMLLANIAAAQMLHAHTPNGLYRIHQPPKENKIFQLLDALQDLGAPIMRSKLKDQFDAIQHWAKQKSERFAQIIDTLIIRSFSKACYSATPSEHFGLGFALYTHFTSPIRRYGDLCVHRILKCLLYDAKGLEYLIANMESIAQELNLKQKNISYLERDFSNLKSVRYVLDLLAQNPNKPIVCEAILLDDSIENDEFAKCLALDLIPNAYILLQSCGEFEKFAIFHVRITGADLIAREIYGTITKAKSTTKKRENV</sequence>
<dbReference type="GO" id="GO:0004540">
    <property type="term" value="F:RNA nuclease activity"/>
    <property type="evidence" value="ECO:0007669"/>
    <property type="project" value="InterPro"/>
</dbReference>
<dbReference type="RefSeq" id="WP_115570232.1">
    <property type="nucleotide sequence ID" value="NZ_NXLT01000001.1"/>
</dbReference>
<evidence type="ECO:0000259" key="2">
    <source>
        <dbReference type="SMART" id="SM00955"/>
    </source>
</evidence>
<comment type="caution">
    <text evidence="3">The sequence shown here is derived from an EMBL/GenBank/DDBJ whole genome shotgun (WGS) entry which is preliminary data.</text>
</comment>
<dbReference type="OrthoDB" id="9764149at2"/>
<dbReference type="InterPro" id="IPR001900">
    <property type="entry name" value="RNase_II/R"/>
</dbReference>
<accession>A0A3D8ISK5</accession>
<keyword evidence="4" id="KW-1185">Reference proteome</keyword>
<dbReference type="GO" id="GO:0003723">
    <property type="term" value="F:RNA binding"/>
    <property type="evidence" value="ECO:0007669"/>
    <property type="project" value="InterPro"/>
</dbReference>
<dbReference type="PANTHER" id="PTHR23355:SF9">
    <property type="entry name" value="DIS3-LIKE EXONUCLEASE 2"/>
    <property type="match status" value="1"/>
</dbReference>